<dbReference type="PROSITE" id="PS51257">
    <property type="entry name" value="PROKAR_LIPOPROTEIN"/>
    <property type="match status" value="1"/>
</dbReference>
<accession>A0AAU8DRI0</accession>
<dbReference type="PANTHER" id="PTHR46847">
    <property type="entry name" value="D-ALLOSE-BINDING PERIPLASMIC PROTEIN-RELATED"/>
    <property type="match status" value="1"/>
</dbReference>
<dbReference type="Gene3D" id="3.40.50.2300">
    <property type="match status" value="2"/>
</dbReference>
<dbReference type="InterPro" id="IPR025997">
    <property type="entry name" value="SBP_2_dom"/>
</dbReference>
<organism evidence="6">
    <name type="scientific">Nakamurella sp. A5-74</name>
    <dbReference type="NCBI Taxonomy" id="3158264"/>
    <lineage>
        <taxon>Bacteria</taxon>
        <taxon>Bacillati</taxon>
        <taxon>Actinomycetota</taxon>
        <taxon>Actinomycetes</taxon>
        <taxon>Nakamurellales</taxon>
        <taxon>Nakamurellaceae</taxon>
        <taxon>Nakamurella</taxon>
    </lineage>
</organism>
<sequence length="343" mass="34319">MRRNTTLLVTAALAALVSFTACSVPDGGATGSTAPAPAGSAGAAPAGSAGGEPGSKVVGIVTISATDANNARVIAGATEAAKAAGWTVEVVDAAGNADQANTAIRNFVNKKAGMIFDLVFPTTSLGSGLNAAKAANIPVATWGGGTGTGVVVTTGNGAPFAEPATQAMIDAMGGKGSVLALTYRTGQVCRDREGLFDTMMKEKAAGVTVTKNEVNIPGFLQDGARYATAWLSGHPAGGEPLAVWGCWEDPTLGAISALKQQGRTDVLTYGINGSATAIKAVQDGSLTATVYEDGKAEGGTMFSTVQKAISTGDMTPQTIDVPGILVTKDTVKAFVAEHPEALS</sequence>
<dbReference type="RefSeq" id="WP_353649087.1">
    <property type="nucleotide sequence ID" value="NZ_CP159218.1"/>
</dbReference>
<dbReference type="GO" id="GO:0030313">
    <property type="term" value="C:cell envelope"/>
    <property type="evidence" value="ECO:0007669"/>
    <property type="project" value="UniProtKB-SubCell"/>
</dbReference>
<feature type="signal peptide" evidence="4">
    <location>
        <begin position="1"/>
        <end position="23"/>
    </location>
</feature>
<dbReference type="InterPro" id="IPR028082">
    <property type="entry name" value="Peripla_BP_I"/>
</dbReference>
<evidence type="ECO:0000313" key="6">
    <source>
        <dbReference type="EMBL" id="XCG63472.1"/>
    </source>
</evidence>
<feature type="chain" id="PRO_5043784204" evidence="4">
    <location>
        <begin position="24"/>
        <end position="343"/>
    </location>
</feature>
<dbReference type="Pfam" id="PF13407">
    <property type="entry name" value="Peripla_BP_4"/>
    <property type="match status" value="1"/>
</dbReference>
<reference evidence="6" key="1">
    <citation type="submission" date="2024-05" db="EMBL/GenBank/DDBJ databases">
        <authorList>
            <person name="Cai S.Y."/>
            <person name="Jin L.M."/>
            <person name="Li H.R."/>
        </authorList>
    </citation>
    <scope>NUCLEOTIDE SEQUENCE</scope>
    <source>
        <strain evidence="6">A5-74</strain>
    </source>
</reference>
<keyword evidence="3 4" id="KW-0732">Signal</keyword>
<protein>
    <submittedName>
        <fullName evidence="6">Sugar ABC transporter substrate-binding protein</fullName>
    </submittedName>
</protein>
<dbReference type="SUPFAM" id="SSF53822">
    <property type="entry name" value="Periplasmic binding protein-like I"/>
    <property type="match status" value="1"/>
</dbReference>
<name>A0AAU8DRI0_9ACTN</name>
<evidence type="ECO:0000259" key="5">
    <source>
        <dbReference type="Pfam" id="PF13407"/>
    </source>
</evidence>
<feature type="domain" description="Periplasmic binding protein" evidence="5">
    <location>
        <begin position="63"/>
        <end position="309"/>
    </location>
</feature>
<evidence type="ECO:0000256" key="3">
    <source>
        <dbReference type="ARBA" id="ARBA00022729"/>
    </source>
</evidence>
<evidence type="ECO:0000256" key="1">
    <source>
        <dbReference type="ARBA" id="ARBA00004196"/>
    </source>
</evidence>
<dbReference type="CDD" id="cd01536">
    <property type="entry name" value="PBP1_ABC_sugar_binding-like"/>
    <property type="match status" value="1"/>
</dbReference>
<dbReference type="GO" id="GO:0030246">
    <property type="term" value="F:carbohydrate binding"/>
    <property type="evidence" value="ECO:0007669"/>
    <property type="project" value="UniProtKB-ARBA"/>
</dbReference>
<evidence type="ECO:0000256" key="4">
    <source>
        <dbReference type="SAM" id="SignalP"/>
    </source>
</evidence>
<comment type="similarity">
    <text evidence="2">Belongs to the bacterial solute-binding protein 2 family.</text>
</comment>
<gene>
    <name evidence="6" type="ORF">ABLG96_20125</name>
</gene>
<dbReference type="AlphaFoldDB" id="A0AAU8DRI0"/>
<dbReference type="PANTHER" id="PTHR46847:SF1">
    <property type="entry name" value="D-ALLOSE-BINDING PERIPLASMIC PROTEIN-RELATED"/>
    <property type="match status" value="1"/>
</dbReference>
<comment type="subcellular location">
    <subcellularLocation>
        <location evidence="1">Cell envelope</location>
    </subcellularLocation>
</comment>
<proteinExistence type="inferred from homology"/>
<evidence type="ECO:0000256" key="2">
    <source>
        <dbReference type="ARBA" id="ARBA00007639"/>
    </source>
</evidence>
<dbReference type="EMBL" id="CP159218">
    <property type="protein sequence ID" value="XCG63472.1"/>
    <property type="molecule type" value="Genomic_DNA"/>
</dbReference>